<reference evidence="2" key="1">
    <citation type="submission" date="2022-06" db="EMBL/GenBank/DDBJ databases">
        <title>Amycolatopsis iheyaensis sp. nov., a new species of the genus Amycolatopsis isolated from soil in Iheya island, Japan.</title>
        <authorList>
            <person name="Ngamcharungchit C."/>
            <person name="Kanto H."/>
            <person name="Take A."/>
            <person name="Intra B."/>
            <person name="Matsumoto A."/>
            <person name="Panbangred W."/>
            <person name="Inahashi Y."/>
        </authorList>
    </citation>
    <scope>NUCLEOTIDE SEQUENCE</scope>
    <source>
        <strain evidence="2">OK19-0408</strain>
    </source>
</reference>
<feature type="domain" description="NADPH-dependent FMN reductase-like" evidence="1">
    <location>
        <begin position="8"/>
        <end position="143"/>
    </location>
</feature>
<dbReference type="PANTHER" id="PTHR30543">
    <property type="entry name" value="CHROMATE REDUCTASE"/>
    <property type="match status" value="1"/>
</dbReference>
<protein>
    <submittedName>
        <fullName evidence="2">NAD(P)H-dependent oxidoreductase</fullName>
    </submittedName>
</protein>
<dbReference type="Gene3D" id="3.40.50.360">
    <property type="match status" value="1"/>
</dbReference>
<proteinExistence type="predicted"/>
<sequence length="180" mass="19940">MDSGPPLRVVVLIGSTREGRAGARVGRWFTATAARRAGLDLDPVDLAEAELPAAYPAAPTPGLTRFRERVARAEAYVVVTPEYNRSFPGPLKQAIDFAYDEWRAKPVGFVSYGYRARGRHAVAQLREVFLELHAVTMRDAVALDLLAPSFEDECVPALLDELTWWGLALRDARRARPYCA</sequence>
<dbReference type="InterPro" id="IPR005025">
    <property type="entry name" value="FMN_Rdtase-like_dom"/>
</dbReference>
<gene>
    <name evidence="2" type="ORF">M8542_40000</name>
</gene>
<dbReference type="GO" id="GO:0010181">
    <property type="term" value="F:FMN binding"/>
    <property type="evidence" value="ECO:0007669"/>
    <property type="project" value="TreeGrafter"/>
</dbReference>
<dbReference type="Pfam" id="PF03358">
    <property type="entry name" value="FMN_red"/>
    <property type="match status" value="1"/>
</dbReference>
<dbReference type="GO" id="GO:0005829">
    <property type="term" value="C:cytosol"/>
    <property type="evidence" value="ECO:0007669"/>
    <property type="project" value="TreeGrafter"/>
</dbReference>
<organism evidence="2 3">
    <name type="scientific">Amycolatopsis iheyensis</name>
    <dbReference type="NCBI Taxonomy" id="2945988"/>
    <lineage>
        <taxon>Bacteria</taxon>
        <taxon>Bacillati</taxon>
        <taxon>Actinomycetota</taxon>
        <taxon>Actinomycetes</taxon>
        <taxon>Pseudonocardiales</taxon>
        <taxon>Pseudonocardiaceae</taxon>
        <taxon>Amycolatopsis</taxon>
    </lineage>
</organism>
<dbReference type="RefSeq" id="WP_257925597.1">
    <property type="nucleotide sequence ID" value="NZ_JAMXQV010000029.1"/>
</dbReference>
<name>A0A9X2NPB2_9PSEU</name>
<accession>A0A9X2NPB2</accession>
<evidence type="ECO:0000313" key="3">
    <source>
        <dbReference type="Proteomes" id="UP001144096"/>
    </source>
</evidence>
<dbReference type="InterPro" id="IPR029039">
    <property type="entry name" value="Flavoprotein-like_sf"/>
</dbReference>
<keyword evidence="3" id="KW-1185">Reference proteome</keyword>
<dbReference type="AlphaFoldDB" id="A0A9X2NPB2"/>
<dbReference type="SUPFAM" id="SSF52218">
    <property type="entry name" value="Flavoproteins"/>
    <property type="match status" value="1"/>
</dbReference>
<dbReference type="EMBL" id="JAMXQV010000029">
    <property type="protein sequence ID" value="MCR6489030.1"/>
    <property type="molecule type" value="Genomic_DNA"/>
</dbReference>
<evidence type="ECO:0000313" key="2">
    <source>
        <dbReference type="EMBL" id="MCR6489030.1"/>
    </source>
</evidence>
<dbReference type="GO" id="GO:0016491">
    <property type="term" value="F:oxidoreductase activity"/>
    <property type="evidence" value="ECO:0007669"/>
    <property type="project" value="InterPro"/>
</dbReference>
<dbReference type="InterPro" id="IPR050712">
    <property type="entry name" value="NAD(P)H-dep_reductase"/>
</dbReference>
<evidence type="ECO:0000259" key="1">
    <source>
        <dbReference type="Pfam" id="PF03358"/>
    </source>
</evidence>
<dbReference type="Proteomes" id="UP001144096">
    <property type="component" value="Unassembled WGS sequence"/>
</dbReference>
<comment type="caution">
    <text evidence="2">The sequence shown here is derived from an EMBL/GenBank/DDBJ whole genome shotgun (WGS) entry which is preliminary data.</text>
</comment>
<dbReference type="PANTHER" id="PTHR30543:SF21">
    <property type="entry name" value="NAD(P)H-DEPENDENT FMN REDUCTASE LOT6"/>
    <property type="match status" value="1"/>
</dbReference>